<evidence type="ECO:0000313" key="3">
    <source>
        <dbReference type="EMBL" id="PPR07412.1"/>
    </source>
</evidence>
<gene>
    <name evidence="3" type="ORF">CVT26_013728</name>
</gene>
<feature type="region of interest" description="Disordered" evidence="1">
    <location>
        <begin position="529"/>
        <end position="567"/>
    </location>
</feature>
<dbReference type="PANTHER" id="PTHR10663:SF373">
    <property type="entry name" value="PH AND SEC7 DOMAIN-CONTAINING PROTEIN C11E3.11C"/>
    <property type="match status" value="1"/>
</dbReference>
<comment type="caution">
    <text evidence="3">The sequence shown here is derived from an EMBL/GenBank/DDBJ whole genome shotgun (WGS) entry which is preliminary data.</text>
</comment>
<dbReference type="SMART" id="SM00222">
    <property type="entry name" value="Sec7"/>
    <property type="match status" value="1"/>
</dbReference>
<dbReference type="Pfam" id="PF01369">
    <property type="entry name" value="Sec7"/>
    <property type="match status" value="1"/>
</dbReference>
<dbReference type="InParanoid" id="A0A409YWP2"/>
<feature type="compositionally biased region" description="Polar residues" evidence="1">
    <location>
        <begin position="554"/>
        <end position="564"/>
    </location>
</feature>
<sequence length="1244" mass="135086">LQPVASHDVNGKQVHRRVSRTDLDFEQALRQEGTVVLREGIDVNSLGVESPSPALNRSYSSSATPVNRTISRVALQPSTPVVVPPTPSPVTSPFAASSSRLAPSHGPVGPSPSSSSHDLVTDAEEAERQTNRRSMYRSPGTASSPDLATLLRKAKERGGAFVGGHVQSRARREEPPPLPPDPSYSSATLVASTSSKNEDASTADWVLPSPLRAKDSGTVKVSCLCFFLLTMTERTNQAKSTVRAKTSAFWGKMIGQSTVRERSKTDASLHPKMAANTFTPPVPAIPAEHRQPVSSSSSSPIADVFSTTITARTPDSKRGLPSRKPLPPIVAMQNGDVDRPKPYVDKEDALPPLPTSSTPKRRSFSLSETEIKSALPSPQLPKPEPDKADHTLHGMLDDVFKVSSLEPISLDLLDPSESRTTEDDVFSPPPTAIIPPRSSSLHSPARYSLVTTSPTGHVASSRPSPSTSPLRSRSGPPTGLGLAIHSPRDGSSNRLRVLHRSTASSSEPSLIPPIDESVDTSLKARGYTRTSASLTSSPRPSSLQDIASPADSVPFTTSPVITGQDTEDMQTRGKEMASRCWNDDEGFLPKEKVAEWLGGHGLINKVALKHYVDFFDFAGLRLDIAFRRLCGKLYLKAETQQVDRILEQFSRRYWDCNPGSLYGSANIVHAVSYSLLLLNTDLHVAELSSRMSRSQFVRNTMMAIQMQLQPNSAAALSVSDLTYDDCGSSVRGAGSEDTEMMTRSKRSDSITSWNSLSRETVLTLPVSPGQSGQLGVHQSNGSTPSVQISNGHEQPSVSTPSRHGRAWENEMENLLKEMYNAIKHQQILQPISTSVTRSSVSSLSPGGNGMMRNRSLRGQPDRLTTLKRGSIRGIQSILSVQSGVSPYSSNSSIDGRVSPSPSFATSTHEAMYGSSSSFLNPTLGFASNLSHTIIREAQEDDDRSVHSVDSSSTTISISDEELALLGAPWAKEGMLCRKQYWESAGKRAKDKSWLDVFVVIQKGELSMFTFGDHTSGSSGTFGGGNWLANAHPVGTIHLAHSLAHALPPPGYNKRPHCMVLTLANRGVYFFQAGTEELVNEWVSTCNYWAARTSKEPLAGGVSNMEYGWNRVIDLYGHGRSHSQSELQRDNDFTDTVSVRSGKSTRSKYGWKEGVATIRGPYSPRQDKTFINEWKPPMPPTVASTHDEETQLDALRKHVTSLKKELAAHNELREPMAALVSNPESCVKPCAEIFVNSTLRDRPMP</sequence>
<dbReference type="PROSITE" id="PS50190">
    <property type="entry name" value="SEC7"/>
    <property type="match status" value="1"/>
</dbReference>
<feature type="compositionally biased region" description="Basic and acidic residues" evidence="1">
    <location>
        <begin position="336"/>
        <end position="349"/>
    </location>
</feature>
<feature type="region of interest" description="Disordered" evidence="1">
    <location>
        <begin position="78"/>
        <end position="145"/>
    </location>
</feature>
<dbReference type="CDD" id="cd00171">
    <property type="entry name" value="Sec7"/>
    <property type="match status" value="1"/>
</dbReference>
<feature type="region of interest" description="Disordered" evidence="1">
    <location>
        <begin position="765"/>
        <end position="804"/>
    </location>
</feature>
<dbReference type="InterPro" id="IPR041681">
    <property type="entry name" value="PH_9"/>
</dbReference>
<keyword evidence="4" id="KW-1185">Reference proteome</keyword>
<feature type="region of interest" description="Disordered" evidence="1">
    <location>
        <begin position="837"/>
        <end position="856"/>
    </location>
</feature>
<organism evidence="3 4">
    <name type="scientific">Gymnopilus dilepis</name>
    <dbReference type="NCBI Taxonomy" id="231916"/>
    <lineage>
        <taxon>Eukaryota</taxon>
        <taxon>Fungi</taxon>
        <taxon>Dikarya</taxon>
        <taxon>Basidiomycota</taxon>
        <taxon>Agaricomycotina</taxon>
        <taxon>Agaricomycetes</taxon>
        <taxon>Agaricomycetidae</taxon>
        <taxon>Agaricales</taxon>
        <taxon>Agaricineae</taxon>
        <taxon>Hymenogastraceae</taxon>
        <taxon>Gymnopilus</taxon>
    </lineage>
</organism>
<dbReference type="STRING" id="231916.A0A409YWP2"/>
<evidence type="ECO:0000256" key="1">
    <source>
        <dbReference type="SAM" id="MobiDB-lite"/>
    </source>
</evidence>
<dbReference type="SUPFAM" id="SSF48425">
    <property type="entry name" value="Sec7 domain"/>
    <property type="match status" value="1"/>
</dbReference>
<dbReference type="FunCoup" id="A0A409YWP2">
    <property type="interactions" value="29"/>
</dbReference>
<dbReference type="InterPro" id="IPR035999">
    <property type="entry name" value="Sec7_dom_sf"/>
</dbReference>
<feature type="non-terminal residue" evidence="3">
    <location>
        <position position="1"/>
    </location>
</feature>
<feature type="compositionally biased region" description="Polar residues" evidence="1">
    <location>
        <begin position="768"/>
        <end position="801"/>
    </location>
</feature>
<feature type="compositionally biased region" description="Low complexity" evidence="1">
    <location>
        <begin position="460"/>
        <end position="479"/>
    </location>
</feature>
<dbReference type="Gene3D" id="1.10.1000.11">
    <property type="entry name" value="Arf Nucleotide-binding Site Opener,domain 2"/>
    <property type="match status" value="1"/>
</dbReference>
<dbReference type="Proteomes" id="UP000284706">
    <property type="component" value="Unassembled WGS sequence"/>
</dbReference>
<dbReference type="InterPro" id="IPR000904">
    <property type="entry name" value="Sec7_dom"/>
</dbReference>
<evidence type="ECO:0000259" key="2">
    <source>
        <dbReference type="PROSITE" id="PS50190"/>
    </source>
</evidence>
<protein>
    <recommendedName>
        <fullName evidence="2">SEC7 domain-containing protein</fullName>
    </recommendedName>
</protein>
<evidence type="ECO:0000313" key="4">
    <source>
        <dbReference type="Proteomes" id="UP000284706"/>
    </source>
</evidence>
<accession>A0A409YWP2</accession>
<dbReference type="PANTHER" id="PTHR10663">
    <property type="entry name" value="GUANYL-NUCLEOTIDE EXCHANGE FACTOR"/>
    <property type="match status" value="1"/>
</dbReference>
<feature type="compositionally biased region" description="Low complexity" evidence="1">
    <location>
        <begin position="103"/>
        <end position="117"/>
    </location>
</feature>
<dbReference type="InterPro" id="IPR011993">
    <property type="entry name" value="PH-like_dom_sf"/>
</dbReference>
<feature type="region of interest" description="Disordered" evidence="1">
    <location>
        <begin position="161"/>
        <end position="202"/>
    </location>
</feature>
<dbReference type="AlphaFoldDB" id="A0A409YWP2"/>
<dbReference type="GO" id="GO:0032012">
    <property type="term" value="P:regulation of ARF protein signal transduction"/>
    <property type="evidence" value="ECO:0007669"/>
    <property type="project" value="InterPro"/>
</dbReference>
<feature type="region of interest" description="Disordered" evidence="1">
    <location>
        <begin position="282"/>
        <end position="301"/>
    </location>
</feature>
<feature type="compositionally biased region" description="Polar residues" evidence="1">
    <location>
        <begin position="183"/>
        <end position="195"/>
    </location>
</feature>
<feature type="region of interest" description="Disordered" evidence="1">
    <location>
        <begin position="307"/>
        <end position="391"/>
    </location>
</feature>
<dbReference type="SUPFAM" id="SSF50729">
    <property type="entry name" value="PH domain-like"/>
    <property type="match status" value="1"/>
</dbReference>
<feature type="region of interest" description="Disordered" evidence="1">
    <location>
        <begin position="729"/>
        <end position="750"/>
    </location>
</feature>
<dbReference type="Gene3D" id="2.30.29.30">
    <property type="entry name" value="Pleckstrin-homology domain (PH domain)/Phosphotyrosine-binding domain (PTB)"/>
    <property type="match status" value="1"/>
</dbReference>
<dbReference type="OrthoDB" id="2157641at2759"/>
<dbReference type="InterPro" id="IPR023394">
    <property type="entry name" value="Sec7_C_sf"/>
</dbReference>
<dbReference type="InterPro" id="IPR001849">
    <property type="entry name" value="PH_domain"/>
</dbReference>
<dbReference type="Pfam" id="PF15410">
    <property type="entry name" value="PH_9"/>
    <property type="match status" value="1"/>
</dbReference>
<dbReference type="GO" id="GO:0005085">
    <property type="term" value="F:guanyl-nucleotide exchange factor activity"/>
    <property type="evidence" value="ECO:0007669"/>
    <property type="project" value="InterPro"/>
</dbReference>
<name>A0A409YWP2_9AGAR</name>
<dbReference type="SMART" id="SM00233">
    <property type="entry name" value="PH"/>
    <property type="match status" value="1"/>
</dbReference>
<proteinExistence type="predicted"/>
<reference evidence="3 4" key="1">
    <citation type="journal article" date="2018" name="Evol. Lett.">
        <title>Horizontal gene cluster transfer increased hallucinogenic mushroom diversity.</title>
        <authorList>
            <person name="Reynolds H.T."/>
            <person name="Vijayakumar V."/>
            <person name="Gluck-Thaler E."/>
            <person name="Korotkin H.B."/>
            <person name="Matheny P.B."/>
            <person name="Slot J.C."/>
        </authorList>
    </citation>
    <scope>NUCLEOTIDE SEQUENCE [LARGE SCALE GENOMIC DNA]</scope>
    <source>
        <strain evidence="3 4">SRW20</strain>
    </source>
</reference>
<feature type="compositionally biased region" description="Low complexity" evidence="1">
    <location>
        <begin position="529"/>
        <end position="543"/>
    </location>
</feature>
<dbReference type="EMBL" id="NHYE01000131">
    <property type="protein sequence ID" value="PPR07412.1"/>
    <property type="molecule type" value="Genomic_DNA"/>
</dbReference>
<feature type="region of interest" description="Disordered" evidence="1">
    <location>
        <begin position="413"/>
        <end position="493"/>
    </location>
</feature>
<feature type="domain" description="SEC7" evidence="2">
    <location>
        <begin position="549"/>
        <end position="700"/>
    </location>
</feature>